<dbReference type="EMBL" id="CAJJDP010000153">
    <property type="protein sequence ID" value="CAD8210693.1"/>
    <property type="molecule type" value="Genomic_DNA"/>
</dbReference>
<dbReference type="AlphaFoldDB" id="A0A8S1YBB6"/>
<dbReference type="OrthoDB" id="2143914at2759"/>
<dbReference type="Pfam" id="PF00249">
    <property type="entry name" value="Myb_DNA-binding"/>
    <property type="match status" value="1"/>
</dbReference>
<protein>
    <recommendedName>
        <fullName evidence="5">Myb-like DNA-binding domain protein</fullName>
    </recommendedName>
</protein>
<evidence type="ECO:0000259" key="2">
    <source>
        <dbReference type="PROSITE" id="PS51294"/>
    </source>
</evidence>
<keyword evidence="4" id="KW-1185">Reference proteome</keyword>
<comment type="caution">
    <text evidence="3">The sequence shown here is derived from an EMBL/GenBank/DDBJ whole genome shotgun (WGS) entry which is preliminary data.</text>
</comment>
<dbReference type="InterPro" id="IPR001005">
    <property type="entry name" value="SANT/Myb"/>
</dbReference>
<feature type="domain" description="Myb-like" evidence="1">
    <location>
        <begin position="17"/>
        <end position="63"/>
    </location>
</feature>
<dbReference type="SMART" id="SM00717">
    <property type="entry name" value="SANT"/>
    <property type="match status" value="2"/>
</dbReference>
<feature type="domain" description="Myb-like" evidence="1">
    <location>
        <begin position="64"/>
        <end position="114"/>
    </location>
</feature>
<organism evidence="3 4">
    <name type="scientific">Paramecium octaurelia</name>
    <dbReference type="NCBI Taxonomy" id="43137"/>
    <lineage>
        <taxon>Eukaryota</taxon>
        <taxon>Sar</taxon>
        <taxon>Alveolata</taxon>
        <taxon>Ciliophora</taxon>
        <taxon>Intramacronucleata</taxon>
        <taxon>Oligohymenophorea</taxon>
        <taxon>Peniculida</taxon>
        <taxon>Parameciidae</taxon>
        <taxon>Paramecium</taxon>
    </lineage>
</organism>
<evidence type="ECO:0008006" key="5">
    <source>
        <dbReference type="Google" id="ProtNLM"/>
    </source>
</evidence>
<evidence type="ECO:0000313" key="3">
    <source>
        <dbReference type="EMBL" id="CAD8210693.1"/>
    </source>
</evidence>
<gene>
    <name evidence="3" type="ORF">POCTA_138.1.T1510156</name>
</gene>
<reference evidence="3" key="1">
    <citation type="submission" date="2021-01" db="EMBL/GenBank/DDBJ databases">
        <authorList>
            <consortium name="Genoscope - CEA"/>
            <person name="William W."/>
        </authorList>
    </citation>
    <scope>NUCLEOTIDE SEQUENCE</scope>
</reference>
<dbReference type="PROSITE" id="PS51294">
    <property type="entry name" value="HTH_MYB"/>
    <property type="match status" value="1"/>
</dbReference>
<dbReference type="OMA" id="RNPKDCR"/>
<dbReference type="InterPro" id="IPR017930">
    <property type="entry name" value="Myb_dom"/>
</dbReference>
<dbReference type="CDD" id="cd00167">
    <property type="entry name" value="SANT"/>
    <property type="match status" value="1"/>
</dbReference>
<dbReference type="GO" id="GO:0000981">
    <property type="term" value="F:DNA-binding transcription factor activity, RNA polymerase II-specific"/>
    <property type="evidence" value="ECO:0007669"/>
    <property type="project" value="TreeGrafter"/>
</dbReference>
<dbReference type="PANTHER" id="PTHR45614">
    <property type="entry name" value="MYB PROTEIN-RELATED"/>
    <property type="match status" value="1"/>
</dbReference>
<evidence type="ECO:0000313" key="4">
    <source>
        <dbReference type="Proteomes" id="UP000683925"/>
    </source>
</evidence>
<dbReference type="PANTHER" id="PTHR45614:SF276">
    <property type="entry name" value="CHROMOSOME UNDETERMINED SCAFFOLD_121, WHOLE GENOME SHOTGUN SEQUENCE"/>
    <property type="match status" value="1"/>
</dbReference>
<accession>A0A8S1YBB6</accession>
<name>A0A8S1YBB6_PAROT</name>
<dbReference type="GO" id="GO:0000978">
    <property type="term" value="F:RNA polymerase II cis-regulatory region sequence-specific DNA binding"/>
    <property type="evidence" value="ECO:0007669"/>
    <property type="project" value="TreeGrafter"/>
</dbReference>
<sequence length="328" mass="39485">MLNNPIFENKKRIPWSDRDSLLQSYVEMYANKEQGWKQISELLLQQGYERNPKDCRERYSNYLDLKFNKTKLKNQEIDELFELIMKYGNKWTQIAERLNNRTDQDVKNQFYAIVKKVFRRLLKATLPKDQKNKCSKITASLRPALISNIFSYNQDISPKYFIISKKIKDLFKNLILENRSIKLGDELNETEKKRVYKVLDYLEKQNQQYLQQTNQRKISQRKVIKQKNKNRLKSHRNQNHQTKIIQRILSNQQIFDYNLQAFFPNQNAIKEQEFILKLDEDNGQPQKIISRPPFYLCYCNKLYSNNLNFSSNYSPLYEQFQDTSNLNI</sequence>
<feature type="domain" description="HTH myb-type" evidence="2">
    <location>
        <begin position="64"/>
        <end position="118"/>
    </location>
</feature>
<proteinExistence type="predicted"/>
<dbReference type="Proteomes" id="UP000683925">
    <property type="component" value="Unassembled WGS sequence"/>
</dbReference>
<dbReference type="InterPro" id="IPR050560">
    <property type="entry name" value="MYB_TF"/>
</dbReference>
<evidence type="ECO:0000259" key="1">
    <source>
        <dbReference type="PROSITE" id="PS50090"/>
    </source>
</evidence>
<dbReference type="PROSITE" id="PS50090">
    <property type="entry name" value="MYB_LIKE"/>
    <property type="match status" value="2"/>
</dbReference>
<dbReference type="GO" id="GO:0005634">
    <property type="term" value="C:nucleus"/>
    <property type="evidence" value="ECO:0007669"/>
    <property type="project" value="TreeGrafter"/>
</dbReference>